<keyword evidence="3" id="KW-1185">Reference proteome</keyword>
<proteinExistence type="predicted"/>
<reference evidence="1" key="1">
    <citation type="submission" date="2022-10" db="EMBL/GenBank/DDBJ databases">
        <authorList>
            <person name="Chen Y."/>
            <person name="Dougan E. K."/>
            <person name="Chan C."/>
            <person name="Rhodes N."/>
            <person name="Thang M."/>
        </authorList>
    </citation>
    <scope>NUCLEOTIDE SEQUENCE</scope>
</reference>
<evidence type="ECO:0000313" key="2">
    <source>
        <dbReference type="EMBL" id="CAL1156496.1"/>
    </source>
</evidence>
<name>A0A9P1D6Z3_9DINO</name>
<sequence>MSFAQQLGRVTSSARDNFVQETLQRLMVECQNHAAQGLRESFLALEQPSYFHEQKAALQGRLDAMGFDTCHIHEYDDFSTHRAMFEIQVVWKVESPEPEAVWQQGTHQFRQSPMCRQGTRAPKALPW</sequence>
<dbReference type="Proteomes" id="UP001152797">
    <property type="component" value="Unassembled WGS sequence"/>
</dbReference>
<reference evidence="2" key="2">
    <citation type="submission" date="2024-04" db="EMBL/GenBank/DDBJ databases">
        <authorList>
            <person name="Chen Y."/>
            <person name="Shah S."/>
            <person name="Dougan E. K."/>
            <person name="Thang M."/>
            <person name="Chan C."/>
        </authorList>
    </citation>
    <scope>NUCLEOTIDE SEQUENCE [LARGE SCALE GENOMIC DNA]</scope>
</reference>
<evidence type="ECO:0000313" key="3">
    <source>
        <dbReference type="Proteomes" id="UP001152797"/>
    </source>
</evidence>
<comment type="caution">
    <text evidence="1">The sequence shown here is derived from an EMBL/GenBank/DDBJ whole genome shotgun (WGS) entry which is preliminary data.</text>
</comment>
<accession>A0A9P1D6Z3</accession>
<dbReference type="EMBL" id="CAMXCT020003223">
    <property type="protein sequence ID" value="CAL1156496.1"/>
    <property type="molecule type" value="Genomic_DNA"/>
</dbReference>
<gene>
    <name evidence="1" type="ORF">C1SCF055_LOCUS29014</name>
</gene>
<evidence type="ECO:0000313" key="1">
    <source>
        <dbReference type="EMBL" id="CAI4003121.1"/>
    </source>
</evidence>
<dbReference type="EMBL" id="CAMXCT030003223">
    <property type="protein sequence ID" value="CAL4790433.1"/>
    <property type="molecule type" value="Genomic_DNA"/>
</dbReference>
<organism evidence="1">
    <name type="scientific">Cladocopium goreaui</name>
    <dbReference type="NCBI Taxonomy" id="2562237"/>
    <lineage>
        <taxon>Eukaryota</taxon>
        <taxon>Sar</taxon>
        <taxon>Alveolata</taxon>
        <taxon>Dinophyceae</taxon>
        <taxon>Suessiales</taxon>
        <taxon>Symbiodiniaceae</taxon>
        <taxon>Cladocopium</taxon>
    </lineage>
</organism>
<dbReference type="EMBL" id="CAMXCT010003223">
    <property type="protein sequence ID" value="CAI4003121.1"/>
    <property type="molecule type" value="Genomic_DNA"/>
</dbReference>
<protein>
    <submittedName>
        <fullName evidence="1">Uncharacterized protein</fullName>
    </submittedName>
</protein>
<dbReference type="AlphaFoldDB" id="A0A9P1D6Z3"/>